<dbReference type="OrthoDB" id="9801763at2"/>
<evidence type="ECO:0000313" key="4">
    <source>
        <dbReference type="EMBL" id="RQH32615.1"/>
    </source>
</evidence>
<dbReference type="PANTHER" id="PTHR10655">
    <property type="entry name" value="LYSOPHOSPHOLIPASE-RELATED"/>
    <property type="match status" value="1"/>
</dbReference>
<comment type="caution">
    <text evidence="4">The sequence shown here is derived from an EMBL/GenBank/DDBJ whole genome shotgun (WGS) entry which is preliminary data.</text>
</comment>
<dbReference type="EMBL" id="RCBY01000154">
    <property type="protein sequence ID" value="RQH32615.1"/>
    <property type="molecule type" value="Genomic_DNA"/>
</dbReference>
<name>A0A3N6NWY3_9CYAN</name>
<comment type="similarity">
    <text evidence="1">Belongs to the AB hydrolase superfamily. AB hydrolase 2 family.</text>
</comment>
<sequence>MTQLSSITISPNLEPTGLFVLLHGWGANCNDLTPLATQLNLPDYWFEFPDAPLPHPEVPEGKMWYDLSNLEFQGLVESRQILIDWLISLESKTGIPLSKTILCGFSQGGAMAMDVGVTLPIKGLIILSGYLHSQLQPSGEKLPPVLVTHGTQDPVLPIEQGRRTRDTFTNLGANIQYQEFNMGHEIIPEIVKLMRSFVIDTMAKA</sequence>
<keyword evidence="5" id="KW-1185">Reference proteome</keyword>
<reference evidence="4 5" key="1">
    <citation type="journal article" date="2018" name="ACS Chem. Biol.">
        <title>Ketoreductase domain dysfunction expands chemodiversity: malyngamide biosynthesis in the cyanobacterium Okeania hirsuta.</title>
        <authorList>
            <person name="Moss N.A."/>
            <person name="Leao T."/>
            <person name="Rankin M."/>
            <person name="McCullough T.M."/>
            <person name="Qu P."/>
            <person name="Korobeynikov A."/>
            <person name="Smith J.L."/>
            <person name="Gerwick L."/>
            <person name="Gerwick W.H."/>
        </authorList>
    </citation>
    <scope>NUCLEOTIDE SEQUENCE [LARGE SCALE GENOMIC DNA]</scope>
    <source>
        <strain evidence="4 5">PAB10Feb10-1</strain>
    </source>
</reference>
<accession>A0A3N6NWY3</accession>
<organism evidence="4 5">
    <name type="scientific">Okeania hirsuta</name>
    <dbReference type="NCBI Taxonomy" id="1458930"/>
    <lineage>
        <taxon>Bacteria</taxon>
        <taxon>Bacillati</taxon>
        <taxon>Cyanobacteriota</taxon>
        <taxon>Cyanophyceae</taxon>
        <taxon>Oscillatoriophycideae</taxon>
        <taxon>Oscillatoriales</taxon>
        <taxon>Microcoleaceae</taxon>
        <taxon>Okeania</taxon>
    </lineage>
</organism>
<dbReference type="AlphaFoldDB" id="A0A3N6NWY3"/>
<protein>
    <submittedName>
        <fullName evidence="4">Alpha/beta hydrolase</fullName>
    </submittedName>
</protein>
<proteinExistence type="inferred from homology"/>
<keyword evidence="2 4" id="KW-0378">Hydrolase</keyword>
<dbReference type="Pfam" id="PF02230">
    <property type="entry name" value="Abhydrolase_2"/>
    <property type="match status" value="1"/>
</dbReference>
<dbReference type="Gene3D" id="3.40.50.1820">
    <property type="entry name" value="alpha/beta hydrolase"/>
    <property type="match status" value="1"/>
</dbReference>
<dbReference type="InterPro" id="IPR050565">
    <property type="entry name" value="LYPA1-2/EST-like"/>
</dbReference>
<dbReference type="RefSeq" id="WP_124145795.1">
    <property type="nucleotide sequence ID" value="NZ_CAWOKI010000117.1"/>
</dbReference>
<evidence type="ECO:0000256" key="2">
    <source>
        <dbReference type="ARBA" id="ARBA00022801"/>
    </source>
</evidence>
<evidence type="ECO:0000256" key="1">
    <source>
        <dbReference type="ARBA" id="ARBA00006499"/>
    </source>
</evidence>
<evidence type="ECO:0000313" key="5">
    <source>
        <dbReference type="Proteomes" id="UP000269154"/>
    </source>
</evidence>
<gene>
    <name evidence="4" type="ORF">D5R40_22300</name>
</gene>
<dbReference type="InterPro" id="IPR003140">
    <property type="entry name" value="PLipase/COase/thioEstase"/>
</dbReference>
<dbReference type="InterPro" id="IPR029058">
    <property type="entry name" value="AB_hydrolase_fold"/>
</dbReference>
<dbReference type="Proteomes" id="UP000269154">
    <property type="component" value="Unassembled WGS sequence"/>
</dbReference>
<dbReference type="GO" id="GO:0016787">
    <property type="term" value="F:hydrolase activity"/>
    <property type="evidence" value="ECO:0007669"/>
    <property type="project" value="UniProtKB-KW"/>
</dbReference>
<evidence type="ECO:0000259" key="3">
    <source>
        <dbReference type="Pfam" id="PF02230"/>
    </source>
</evidence>
<dbReference type="PANTHER" id="PTHR10655:SF17">
    <property type="entry name" value="LYSOPHOSPHOLIPASE-LIKE PROTEIN 1"/>
    <property type="match status" value="1"/>
</dbReference>
<feature type="domain" description="Phospholipase/carboxylesterase/thioesterase" evidence="3">
    <location>
        <begin position="8"/>
        <end position="198"/>
    </location>
</feature>
<dbReference type="SUPFAM" id="SSF53474">
    <property type="entry name" value="alpha/beta-Hydrolases"/>
    <property type="match status" value="1"/>
</dbReference>